<dbReference type="AlphaFoldDB" id="A0A2P6Q294"/>
<dbReference type="Proteomes" id="UP000238479">
    <property type="component" value="Chromosome 5"/>
</dbReference>
<evidence type="ECO:0000313" key="3">
    <source>
        <dbReference type="Proteomes" id="UP000238479"/>
    </source>
</evidence>
<proteinExistence type="predicted"/>
<feature type="domain" description="K-box" evidence="1">
    <location>
        <begin position="1"/>
        <end position="45"/>
    </location>
</feature>
<comment type="caution">
    <text evidence="2">The sequence shown here is derived from an EMBL/GenBank/DDBJ whole genome shotgun (WGS) entry which is preliminary data.</text>
</comment>
<accession>A0A2P6Q294</accession>
<dbReference type="PROSITE" id="PS51297">
    <property type="entry name" value="K_BOX"/>
    <property type="match status" value="1"/>
</dbReference>
<dbReference type="GO" id="GO:0003700">
    <property type="term" value="F:DNA-binding transcription factor activity"/>
    <property type="evidence" value="ECO:0007669"/>
    <property type="project" value="InterPro"/>
</dbReference>
<dbReference type="Gramene" id="PRQ28274">
    <property type="protein sequence ID" value="PRQ28274"/>
    <property type="gene ID" value="RchiOBHm_Chr5g0001291"/>
</dbReference>
<dbReference type="InterPro" id="IPR002487">
    <property type="entry name" value="TF_Kbox"/>
</dbReference>
<reference evidence="2 3" key="1">
    <citation type="journal article" date="2018" name="Nat. Genet.">
        <title>The Rosa genome provides new insights in the design of modern roses.</title>
        <authorList>
            <person name="Bendahmane M."/>
        </authorList>
    </citation>
    <scope>NUCLEOTIDE SEQUENCE [LARGE SCALE GENOMIC DNA]</scope>
    <source>
        <strain evidence="3">cv. Old Blush</strain>
    </source>
</reference>
<sequence>MGKDLQSLSMKDLQNLKQQLDSALKHMRSRNNQLMYESIQCFRRR</sequence>
<organism evidence="2 3">
    <name type="scientific">Rosa chinensis</name>
    <name type="common">China rose</name>
    <dbReference type="NCBI Taxonomy" id="74649"/>
    <lineage>
        <taxon>Eukaryota</taxon>
        <taxon>Viridiplantae</taxon>
        <taxon>Streptophyta</taxon>
        <taxon>Embryophyta</taxon>
        <taxon>Tracheophyta</taxon>
        <taxon>Spermatophyta</taxon>
        <taxon>Magnoliopsida</taxon>
        <taxon>eudicotyledons</taxon>
        <taxon>Gunneridae</taxon>
        <taxon>Pentapetalae</taxon>
        <taxon>rosids</taxon>
        <taxon>fabids</taxon>
        <taxon>Rosales</taxon>
        <taxon>Rosaceae</taxon>
        <taxon>Rosoideae</taxon>
        <taxon>Rosoideae incertae sedis</taxon>
        <taxon>Rosa</taxon>
    </lineage>
</organism>
<dbReference type="Pfam" id="PF01486">
    <property type="entry name" value="K-box"/>
    <property type="match status" value="1"/>
</dbReference>
<evidence type="ECO:0000259" key="1">
    <source>
        <dbReference type="PROSITE" id="PS51297"/>
    </source>
</evidence>
<dbReference type="EMBL" id="PDCK01000043">
    <property type="protein sequence ID" value="PRQ28274.1"/>
    <property type="molecule type" value="Genomic_DNA"/>
</dbReference>
<keyword evidence="3" id="KW-1185">Reference proteome</keyword>
<protein>
    <submittedName>
        <fullName evidence="2">Putative transcription factor, K-box</fullName>
    </submittedName>
</protein>
<name>A0A2P6Q294_ROSCH</name>
<gene>
    <name evidence="2" type="ORF">RchiOBHm_Chr5g0001291</name>
</gene>
<evidence type="ECO:0000313" key="2">
    <source>
        <dbReference type="EMBL" id="PRQ28274.1"/>
    </source>
</evidence>
<dbReference type="GO" id="GO:0005634">
    <property type="term" value="C:nucleus"/>
    <property type="evidence" value="ECO:0007669"/>
    <property type="project" value="InterPro"/>
</dbReference>